<feature type="transmembrane region" description="Helical" evidence="2">
    <location>
        <begin position="246"/>
        <end position="270"/>
    </location>
</feature>
<feature type="transmembrane region" description="Helical" evidence="2">
    <location>
        <begin position="342"/>
        <end position="361"/>
    </location>
</feature>
<dbReference type="PANTHER" id="PTHR31004:SF1">
    <property type="entry name" value="TRANSMEMBRANE PROTEIN 79"/>
    <property type="match status" value="1"/>
</dbReference>
<dbReference type="GO" id="GO:0005765">
    <property type="term" value="C:lysosomal membrane"/>
    <property type="evidence" value="ECO:0007669"/>
    <property type="project" value="Ensembl"/>
</dbReference>
<feature type="transmembrane region" description="Helical" evidence="2">
    <location>
        <begin position="315"/>
        <end position="336"/>
    </location>
</feature>
<organism evidence="3 4">
    <name type="scientific">Coturnix japonica</name>
    <name type="common">Japanese quail</name>
    <name type="synonym">Coturnix coturnix japonica</name>
    <dbReference type="NCBI Taxonomy" id="93934"/>
    <lineage>
        <taxon>Eukaryota</taxon>
        <taxon>Metazoa</taxon>
        <taxon>Chordata</taxon>
        <taxon>Craniata</taxon>
        <taxon>Vertebrata</taxon>
        <taxon>Euteleostomi</taxon>
        <taxon>Archelosauria</taxon>
        <taxon>Archosauria</taxon>
        <taxon>Dinosauria</taxon>
        <taxon>Saurischia</taxon>
        <taxon>Theropoda</taxon>
        <taxon>Coelurosauria</taxon>
        <taxon>Aves</taxon>
        <taxon>Neognathae</taxon>
        <taxon>Galloanserae</taxon>
        <taxon>Galliformes</taxon>
        <taxon>Phasianidae</taxon>
        <taxon>Perdicinae</taxon>
        <taxon>Coturnix</taxon>
    </lineage>
</organism>
<feature type="transmembrane region" description="Helical" evidence="2">
    <location>
        <begin position="199"/>
        <end position="225"/>
    </location>
</feature>
<keyword evidence="2" id="KW-0472">Membrane</keyword>
<proteinExistence type="predicted"/>
<dbReference type="GO" id="GO:0070268">
    <property type="term" value="P:cornification"/>
    <property type="evidence" value="ECO:0007669"/>
    <property type="project" value="Ensembl"/>
</dbReference>
<accession>A0A8C2TT46</accession>
<name>A0A8C2TT46_COTJA</name>
<dbReference type="KEGG" id="cjo:107324340"/>
<dbReference type="GO" id="GO:0045684">
    <property type="term" value="P:positive regulation of epidermis development"/>
    <property type="evidence" value="ECO:0007669"/>
    <property type="project" value="Ensembl"/>
</dbReference>
<reference evidence="3" key="3">
    <citation type="submission" date="2025-09" db="UniProtKB">
        <authorList>
            <consortium name="Ensembl"/>
        </authorList>
    </citation>
    <scope>IDENTIFICATION</scope>
</reference>
<sequence length="394" mass="43031">MAAADPALPPEEVALLELGEAAPPAEDPPAADEPRVDPDATLQWEQRQHRGQPEHTENKRRSSPEGAQGDTEGGNPACPHSEADGEEDPGLPVMAAHVFVPIDLHCIEQKPAEQQKQQPSPQPQDEGREGRGGGRGGCREGGRESCVLPRDRPSSVLPKPTFLPTDPPCYRGPLSFEGPMAKLPAEGSRCPCVGVCSPAALKAVASLVAALLLSPCLIYGAYVFLPFDAPLLPTISTRLLYTLRCAAFATVPIVLGMMVSGISRLCSAALEPFGKLQREVEIHQTFVSQSIHLFILYFFNMAVLATYLQQELLKLIPLLTGLFAISRLTYWLSYAFGRSFRAFGFAMTFLPLVAMLLWNLYNMFVLEPENLLAMATAKPEESARHSRARLRYWG</sequence>
<dbReference type="GO" id="GO:0042335">
    <property type="term" value="P:cuticle development"/>
    <property type="evidence" value="ECO:0007669"/>
    <property type="project" value="Ensembl"/>
</dbReference>
<dbReference type="PANTHER" id="PTHR31004">
    <property type="entry name" value="TRANSMEMBRANE PROTEIN 79"/>
    <property type="match status" value="1"/>
</dbReference>
<dbReference type="Ensembl" id="ENSCJPT00005023791.1">
    <property type="protein sequence ID" value="ENSCJPP00005017009.1"/>
    <property type="gene ID" value="ENSCJPG00005013928.1"/>
</dbReference>
<feature type="region of interest" description="Disordered" evidence="1">
    <location>
        <begin position="1"/>
        <end position="90"/>
    </location>
</feature>
<dbReference type="GO" id="GO:0042802">
    <property type="term" value="F:identical protein binding"/>
    <property type="evidence" value="ECO:0007669"/>
    <property type="project" value="Ensembl"/>
</dbReference>
<dbReference type="InterPro" id="IPR023352">
    <property type="entry name" value="MAPEG-like_dom_sf"/>
</dbReference>
<keyword evidence="2" id="KW-1133">Transmembrane helix</keyword>
<dbReference type="CTD" id="84283"/>
<feature type="transmembrane region" description="Helical" evidence="2">
    <location>
        <begin position="290"/>
        <end position="308"/>
    </location>
</feature>
<dbReference type="GeneID" id="107324340"/>
<dbReference type="GO" id="GO:0045055">
    <property type="term" value="P:regulated exocytosis"/>
    <property type="evidence" value="ECO:0007669"/>
    <property type="project" value="Ensembl"/>
</dbReference>
<dbReference type="RefSeq" id="XP_015739771.1">
    <property type="nucleotide sequence ID" value="XM_015884285.2"/>
</dbReference>
<evidence type="ECO:0000256" key="1">
    <source>
        <dbReference type="SAM" id="MobiDB-lite"/>
    </source>
</evidence>
<dbReference type="AlphaFoldDB" id="A0A8C2TT46"/>
<reference evidence="3" key="1">
    <citation type="submission" date="2015-11" db="EMBL/GenBank/DDBJ databases">
        <authorList>
            <consortium name="International Coturnix japonica Genome Analysis Consortium"/>
            <person name="Warren W."/>
            <person name="Burt D.W."/>
            <person name="Antin P.B."/>
            <person name="Lanford R."/>
            <person name="Gros J."/>
            <person name="Wilson R.K."/>
        </authorList>
    </citation>
    <scope>NUCLEOTIDE SEQUENCE [LARGE SCALE GENOMIC DNA]</scope>
</reference>
<protein>
    <submittedName>
        <fullName evidence="3">Transmembrane protein 79</fullName>
    </submittedName>
</protein>
<dbReference type="GeneTree" id="ENSGT00390000002390"/>
<feature type="region of interest" description="Disordered" evidence="1">
    <location>
        <begin position="111"/>
        <end position="160"/>
    </location>
</feature>
<dbReference type="GO" id="GO:0002070">
    <property type="term" value="P:epithelial cell maturation"/>
    <property type="evidence" value="ECO:0007669"/>
    <property type="project" value="Ensembl"/>
</dbReference>
<feature type="compositionally biased region" description="Basic and acidic residues" evidence="1">
    <location>
        <begin position="125"/>
        <end position="153"/>
    </location>
</feature>
<evidence type="ECO:0000313" key="4">
    <source>
        <dbReference type="Proteomes" id="UP000694412"/>
    </source>
</evidence>
<dbReference type="GO" id="GO:0032588">
    <property type="term" value="C:trans-Golgi network membrane"/>
    <property type="evidence" value="ECO:0007669"/>
    <property type="project" value="Ensembl"/>
</dbReference>
<keyword evidence="2" id="KW-0812">Transmembrane</keyword>
<evidence type="ECO:0000256" key="2">
    <source>
        <dbReference type="SAM" id="Phobius"/>
    </source>
</evidence>
<reference evidence="3" key="2">
    <citation type="submission" date="2025-08" db="UniProtKB">
        <authorList>
            <consortium name="Ensembl"/>
        </authorList>
    </citation>
    <scope>IDENTIFICATION</scope>
</reference>
<evidence type="ECO:0000313" key="3">
    <source>
        <dbReference type="Ensembl" id="ENSCJPP00005017009.1"/>
    </source>
</evidence>
<gene>
    <name evidence="3" type="primary">TMEM79</name>
</gene>
<keyword evidence="4" id="KW-1185">Reference proteome</keyword>
<feature type="compositionally biased region" description="Low complexity" evidence="1">
    <location>
        <begin position="1"/>
        <end position="24"/>
    </location>
</feature>
<dbReference type="Proteomes" id="UP000694412">
    <property type="component" value="Chromosome 25"/>
</dbReference>
<feature type="compositionally biased region" description="Basic and acidic residues" evidence="1">
    <location>
        <begin position="46"/>
        <end position="63"/>
    </location>
</feature>
<dbReference type="OrthoDB" id="8887147at2759"/>
<dbReference type="GO" id="GO:0061436">
    <property type="term" value="P:establishment of skin barrier"/>
    <property type="evidence" value="ECO:0007669"/>
    <property type="project" value="Ensembl"/>
</dbReference>
<dbReference type="SUPFAM" id="SSF161084">
    <property type="entry name" value="MAPEG domain-like"/>
    <property type="match status" value="1"/>
</dbReference>